<sequence>MFRKMLIIVLALCCFGTGFRLFSHFCSYVRSKEPATWELELPTFAGRIIPPEKVEEGTFAITVDFSEIGHWGKDGILTWEPLLRRSKMEGIKIIAWRSDPQTPGAFQKAEKFFPQPQHWNWMFSSGRASQSETLGQINITPQVSMSCCLATLVIFIVTLVSSLVCFLWLKKKTARWYQPK</sequence>
<name>A0A1G2JN87_9BACT</name>
<keyword evidence="1" id="KW-1133">Transmembrane helix</keyword>
<proteinExistence type="predicted"/>
<dbReference type="EMBL" id="MHPU01000020">
    <property type="protein sequence ID" value="OGZ88542.1"/>
    <property type="molecule type" value="Genomic_DNA"/>
</dbReference>
<comment type="caution">
    <text evidence="2">The sequence shown here is derived from an EMBL/GenBank/DDBJ whole genome shotgun (WGS) entry which is preliminary data.</text>
</comment>
<dbReference type="Proteomes" id="UP000178935">
    <property type="component" value="Unassembled WGS sequence"/>
</dbReference>
<keyword evidence="1" id="KW-0472">Membrane</keyword>
<dbReference type="AlphaFoldDB" id="A0A1G2JN87"/>
<protein>
    <submittedName>
        <fullName evidence="2">Uncharacterized protein</fullName>
    </submittedName>
</protein>
<evidence type="ECO:0000256" key="1">
    <source>
        <dbReference type="SAM" id="Phobius"/>
    </source>
</evidence>
<organism evidence="2 3">
    <name type="scientific">Candidatus Staskawiczbacteria bacterium RIFOXYD1_FULL_32_13</name>
    <dbReference type="NCBI Taxonomy" id="1802234"/>
    <lineage>
        <taxon>Bacteria</taxon>
        <taxon>Candidatus Staskawicziibacteriota</taxon>
    </lineage>
</organism>
<feature type="transmembrane region" description="Helical" evidence="1">
    <location>
        <begin position="149"/>
        <end position="169"/>
    </location>
</feature>
<keyword evidence="1" id="KW-0812">Transmembrane</keyword>
<evidence type="ECO:0000313" key="2">
    <source>
        <dbReference type="EMBL" id="OGZ88542.1"/>
    </source>
</evidence>
<gene>
    <name evidence="2" type="ORF">A2561_04555</name>
</gene>
<reference evidence="2 3" key="1">
    <citation type="journal article" date="2016" name="Nat. Commun.">
        <title>Thousands of microbial genomes shed light on interconnected biogeochemical processes in an aquifer system.</title>
        <authorList>
            <person name="Anantharaman K."/>
            <person name="Brown C.T."/>
            <person name="Hug L.A."/>
            <person name="Sharon I."/>
            <person name="Castelle C.J."/>
            <person name="Probst A.J."/>
            <person name="Thomas B.C."/>
            <person name="Singh A."/>
            <person name="Wilkins M.J."/>
            <person name="Karaoz U."/>
            <person name="Brodie E.L."/>
            <person name="Williams K.H."/>
            <person name="Hubbard S.S."/>
            <person name="Banfield J.F."/>
        </authorList>
    </citation>
    <scope>NUCLEOTIDE SEQUENCE [LARGE SCALE GENOMIC DNA]</scope>
</reference>
<evidence type="ECO:0000313" key="3">
    <source>
        <dbReference type="Proteomes" id="UP000178935"/>
    </source>
</evidence>
<accession>A0A1G2JN87</accession>